<evidence type="ECO:0000313" key="3">
    <source>
        <dbReference type="Proteomes" id="UP000835052"/>
    </source>
</evidence>
<reference evidence="2" key="1">
    <citation type="submission" date="2020-10" db="EMBL/GenBank/DDBJ databases">
        <authorList>
            <person name="Kikuchi T."/>
        </authorList>
    </citation>
    <scope>NUCLEOTIDE SEQUENCE</scope>
    <source>
        <strain evidence="2">NKZ352</strain>
    </source>
</reference>
<dbReference type="Proteomes" id="UP000835052">
    <property type="component" value="Unassembled WGS sequence"/>
</dbReference>
<comment type="caution">
    <text evidence="2">The sequence shown here is derived from an EMBL/GenBank/DDBJ whole genome shotgun (WGS) entry which is preliminary data.</text>
</comment>
<feature type="region of interest" description="Disordered" evidence="1">
    <location>
        <begin position="148"/>
        <end position="171"/>
    </location>
</feature>
<evidence type="ECO:0000313" key="2">
    <source>
        <dbReference type="EMBL" id="CAD6198801.1"/>
    </source>
</evidence>
<feature type="compositionally biased region" description="Basic and acidic residues" evidence="1">
    <location>
        <begin position="148"/>
        <end position="161"/>
    </location>
</feature>
<accession>A0A8S1HW74</accession>
<organism evidence="2 3">
    <name type="scientific">Caenorhabditis auriculariae</name>
    <dbReference type="NCBI Taxonomy" id="2777116"/>
    <lineage>
        <taxon>Eukaryota</taxon>
        <taxon>Metazoa</taxon>
        <taxon>Ecdysozoa</taxon>
        <taxon>Nematoda</taxon>
        <taxon>Chromadorea</taxon>
        <taxon>Rhabditida</taxon>
        <taxon>Rhabditina</taxon>
        <taxon>Rhabditomorpha</taxon>
        <taxon>Rhabditoidea</taxon>
        <taxon>Rhabditidae</taxon>
        <taxon>Peloderinae</taxon>
        <taxon>Caenorhabditis</taxon>
    </lineage>
</organism>
<dbReference type="OrthoDB" id="5826491at2759"/>
<gene>
    <name evidence="2" type="ORF">CAUJ_LOCUS14707</name>
</gene>
<protein>
    <submittedName>
        <fullName evidence="2">Uncharacterized protein</fullName>
    </submittedName>
</protein>
<name>A0A8S1HW74_9PELO</name>
<proteinExistence type="predicted"/>
<feature type="compositionally biased region" description="Polar residues" evidence="1">
    <location>
        <begin position="17"/>
        <end position="29"/>
    </location>
</feature>
<keyword evidence="3" id="KW-1185">Reference proteome</keyword>
<dbReference type="AlphaFoldDB" id="A0A8S1HW74"/>
<feature type="region of interest" description="Disordered" evidence="1">
    <location>
        <begin position="1"/>
        <end position="30"/>
    </location>
</feature>
<feature type="compositionally biased region" description="Basic and acidic residues" evidence="1">
    <location>
        <begin position="1"/>
        <end position="11"/>
    </location>
</feature>
<dbReference type="EMBL" id="CAJGYM010000139">
    <property type="protein sequence ID" value="CAD6198801.1"/>
    <property type="molecule type" value="Genomic_DNA"/>
</dbReference>
<sequence>MDSHATERSSPSEDAVASTSSKPTAQPCSEKTVYEIIDNNGKSILIEAPPGSLHIDEHGNTVFYEVQHQPYTPANEVIEEVVEEEICEVDIEDARNNGWDIPLAHKTPINLVRVGRGTFVKNNAAPPTVLLTAKSLKANAVLDVKAGRKGREETEELEKRTQYGSADTGELNRNLPTMKNAFKVFSQSALLKASTSSLLQDVGKVYGTDETEDVLDLEKDEDHNEDVDSEHENSLEEIDTSVTETPMMPSEGRRRETCDRQYEEWPMYWHTAIDFQEACEILIGAQSVPSEKMCRTVPKLFRDEGTFVVDIRDLRSRHEVLFDHLGNWGRPSGKVRYYMEERDGNLVRADNGRGRLLSWATHYTFKCMLKKYDHPATIDQKNGTGKFQKKIYTALLPAHRKAAVGIAIVTYAWVGGPRAELPAQLGVAYRRFANSLAPPASMKSWEEASFINSNLPLLPAAVSEYFDGCPLYANGAIDFNDAASIILGGTIVEPSKVSKSVPQGFRSCGTFVIDVKRMWTHLEIRRDSNGIWNKPAGHSRYYKIDEENGDAVRVDKAYKLPQNVEYDIQVLMKRYEHPQVNKRFVRKIYTGKGRTGAEDFPGNTFLAVVTYFWKGEPVPFNPMFKQNSIHVNKDKELEGMENDDEFIDTQQDDVETPAPASEPVSMPFAKKMKLDLNDLGTLKMNVYRKELENQERLSAILDRAESLLNRLDRNSPTTDL</sequence>
<evidence type="ECO:0000256" key="1">
    <source>
        <dbReference type="SAM" id="MobiDB-lite"/>
    </source>
</evidence>